<gene>
    <name evidence="1" type="ORF">BP422_18945</name>
</gene>
<dbReference type="Proteomes" id="UP000197781">
    <property type="component" value="Chromosome"/>
</dbReference>
<organism evidence="1 2">
    <name type="scientific">Brevibacillus formosus</name>
    <dbReference type="NCBI Taxonomy" id="54913"/>
    <lineage>
        <taxon>Bacteria</taxon>
        <taxon>Bacillati</taxon>
        <taxon>Bacillota</taxon>
        <taxon>Bacilli</taxon>
        <taxon>Bacillales</taxon>
        <taxon>Paenibacillaceae</taxon>
        <taxon>Brevibacillus</taxon>
    </lineage>
</organism>
<protein>
    <recommendedName>
        <fullName evidence="3">Fibronectin type-III domain-containing protein</fullName>
    </recommendedName>
</protein>
<dbReference type="Gene3D" id="2.60.40.10">
    <property type="entry name" value="Immunoglobulins"/>
    <property type="match status" value="1"/>
</dbReference>
<evidence type="ECO:0000313" key="2">
    <source>
        <dbReference type="Proteomes" id="UP000197781"/>
    </source>
</evidence>
<evidence type="ECO:0008006" key="3">
    <source>
        <dbReference type="Google" id="ProtNLM"/>
    </source>
</evidence>
<accession>A0A220MJX5</accession>
<reference evidence="1 2" key="1">
    <citation type="submission" date="2016-11" db="EMBL/GenBank/DDBJ databases">
        <authorList>
            <person name="Jaros S."/>
            <person name="Januszkiewicz K."/>
            <person name="Wedrychowicz H."/>
        </authorList>
    </citation>
    <scope>NUCLEOTIDE SEQUENCE [LARGE SCALE GENOMIC DNA]</scope>
    <source>
        <strain evidence="1 2">NF2</strain>
    </source>
</reference>
<dbReference type="InterPro" id="IPR013783">
    <property type="entry name" value="Ig-like_fold"/>
</dbReference>
<dbReference type="KEGG" id="bfm:BP422_18945"/>
<name>A0A220MJX5_9BACL</name>
<dbReference type="AlphaFoldDB" id="A0A220MJX5"/>
<sequence length="101" mass="11438">MKRGENKRKYVVLAADLKKNTFSDDTVKPGTTYFYRVEAHLFNGDTVVSKPVKIQMKKRQNDFTLETDSTSLDLQVGESKSVEIIAKFTDGTTRDVSTKTK</sequence>
<dbReference type="RefSeq" id="WP_088909108.1">
    <property type="nucleotide sequence ID" value="NZ_CP018145.1"/>
</dbReference>
<evidence type="ECO:0000313" key="1">
    <source>
        <dbReference type="EMBL" id="ASJ55438.1"/>
    </source>
</evidence>
<proteinExistence type="predicted"/>
<dbReference type="EMBL" id="CP018145">
    <property type="protein sequence ID" value="ASJ55438.1"/>
    <property type="molecule type" value="Genomic_DNA"/>
</dbReference>